<dbReference type="RefSeq" id="WP_049834789.1">
    <property type="nucleotide sequence ID" value="NZ_CP012160.1"/>
</dbReference>
<dbReference type="AlphaFoldDB" id="A0A0K0Y6G7"/>
<sequence length="199" mass="21681">MMLIEETTVPTGALPVAFFKEHLRLGSGFSDDGLQDDLLETFLRSALAAIEARTGKALIERTFSWSVTQWRDASAQALPIAPVSAIVDVVMVDRGGAESPVDREAYYLRADMQRPVMAAVSASLPSIGQTDSARIRMLAGFGPDWSDVPADLRQAVLLLAAHYYEFRHEVQYDGGCMPFGVSALIERHRTLRLLGGGAN</sequence>
<dbReference type="NCBIfam" id="TIGR02215">
    <property type="entry name" value="phage_chp_gp8"/>
    <property type="match status" value="1"/>
</dbReference>
<name>A0A0K0Y6G7_9RHOB</name>
<dbReference type="Gene3D" id="1.10.3230.30">
    <property type="entry name" value="Phage gp6-like head-tail connector protein"/>
    <property type="match status" value="1"/>
</dbReference>
<gene>
    <name evidence="1" type="ORF">OSB_19510</name>
</gene>
<protein>
    <submittedName>
        <fullName evidence="1">Phage gp6-like head-tail connector protein</fullName>
    </submittedName>
</protein>
<dbReference type="InterPro" id="IPR011738">
    <property type="entry name" value="Phage_CHP"/>
</dbReference>
<dbReference type="KEGG" id="otm:OSB_19510"/>
<dbReference type="OrthoDB" id="8478788at2"/>
<accession>A0A0K0Y6G7</accession>
<dbReference type="PATRIC" id="fig|1458307.3.peg.1966"/>
<dbReference type="EMBL" id="CP012160">
    <property type="protein sequence ID" value="AKS46491.1"/>
    <property type="molecule type" value="Genomic_DNA"/>
</dbReference>
<evidence type="ECO:0000313" key="1">
    <source>
        <dbReference type="EMBL" id="AKS46491.1"/>
    </source>
</evidence>
<evidence type="ECO:0000313" key="2">
    <source>
        <dbReference type="Proteomes" id="UP000067444"/>
    </source>
</evidence>
<keyword evidence="2" id="KW-1185">Reference proteome</keyword>
<organism evidence="1 2">
    <name type="scientific">Octadecabacter temperatus</name>
    <dbReference type="NCBI Taxonomy" id="1458307"/>
    <lineage>
        <taxon>Bacteria</taxon>
        <taxon>Pseudomonadati</taxon>
        <taxon>Pseudomonadota</taxon>
        <taxon>Alphaproteobacteria</taxon>
        <taxon>Rhodobacterales</taxon>
        <taxon>Roseobacteraceae</taxon>
        <taxon>Octadecabacter</taxon>
    </lineage>
</organism>
<dbReference type="STRING" id="1458307.OSB_19510"/>
<reference evidence="1 2" key="1">
    <citation type="journal article" date="2015" name="Genome Announc.">
        <title>Closed Genome Sequence of Octadecabacter temperatus SB1, the First Mesophilic Species of the Genus Octadecabacter.</title>
        <authorList>
            <person name="Voget S."/>
            <person name="Billerbeck S."/>
            <person name="Simon M."/>
            <person name="Daniel R."/>
        </authorList>
    </citation>
    <scope>NUCLEOTIDE SEQUENCE [LARGE SCALE GENOMIC DNA]</scope>
    <source>
        <strain evidence="1 2">SB1</strain>
    </source>
</reference>
<proteinExistence type="predicted"/>
<dbReference type="Proteomes" id="UP000067444">
    <property type="component" value="Chromosome"/>
</dbReference>
<dbReference type="CDD" id="cd08054">
    <property type="entry name" value="gp6"/>
    <property type="match status" value="1"/>
</dbReference>